<dbReference type="AlphaFoldDB" id="A0AAD1DNY9"/>
<keyword evidence="2" id="KW-1185">Reference proteome</keyword>
<name>A0AAD1DNY9_CHRNA</name>
<dbReference type="Proteomes" id="UP000278288">
    <property type="component" value="Chromosome"/>
</dbReference>
<dbReference type="KEGG" id="cnk:EG343_00780"/>
<sequence length="226" mass="26600">MSKKIGTGDIFYLKIENENLYVFGRVLFDVNSQFNKIIKKTELSEEYFPILAGFYQGYQLIEMYDGIYENIDDFTESKVIIPRVLVTSLNNSKYNSLEFGKIKNINADYTKVEFPENSTYDMDGAILSCGELNLKTSLSEKHFKEQDYQISSCVPRVLLHATLDFKKRRDLIPQEVIRPHYLIKNDLHYNNELREVVYNNLNLDPNKSYYELSKEMGFDLARFYEH</sequence>
<reference evidence="1 2" key="1">
    <citation type="submission" date="2018-11" db="EMBL/GenBank/DDBJ databases">
        <title>Proposal to divide the Flavobacteriaceae and reorganize its genera based on Amino Acid Identity values calculated from whole genome sequences.</title>
        <authorList>
            <person name="Nicholson A.C."/>
            <person name="Gulvik C.A."/>
            <person name="Whitney A.M."/>
            <person name="Humrighouse B.W."/>
            <person name="Bell M."/>
            <person name="Holmes B."/>
            <person name="Steigerwalt A.G."/>
            <person name="Villarma A."/>
            <person name="Sheth M."/>
            <person name="Batra D."/>
            <person name="Pryor J."/>
            <person name="Bernardet J.-F."/>
            <person name="Hugo C."/>
            <person name="Kampfer P."/>
            <person name="Newman J."/>
            <person name="McQuiston J.R."/>
        </authorList>
    </citation>
    <scope>NUCLEOTIDE SEQUENCE [LARGE SCALE GENOMIC DNA]</scope>
    <source>
        <strain evidence="1 2">G0041</strain>
    </source>
</reference>
<evidence type="ECO:0000313" key="1">
    <source>
        <dbReference type="EMBL" id="AZA89268.1"/>
    </source>
</evidence>
<accession>A0AAD1DNY9</accession>
<proteinExistence type="predicted"/>
<gene>
    <name evidence="1" type="ORF">EG343_00780</name>
</gene>
<dbReference type="RefSeq" id="WP_123855746.1">
    <property type="nucleotide sequence ID" value="NZ_CP033923.1"/>
</dbReference>
<dbReference type="EMBL" id="CP033923">
    <property type="protein sequence ID" value="AZA89268.1"/>
    <property type="molecule type" value="Genomic_DNA"/>
</dbReference>
<evidence type="ECO:0000313" key="2">
    <source>
        <dbReference type="Proteomes" id="UP000278288"/>
    </source>
</evidence>
<protein>
    <recommendedName>
        <fullName evidence="3">Immunity protein 26 of polymorphic toxin system</fullName>
    </recommendedName>
</protein>
<evidence type="ECO:0008006" key="3">
    <source>
        <dbReference type="Google" id="ProtNLM"/>
    </source>
</evidence>
<organism evidence="1 2">
    <name type="scientific">Chryseobacterium nakagawai</name>
    <dbReference type="NCBI Taxonomy" id="1241982"/>
    <lineage>
        <taxon>Bacteria</taxon>
        <taxon>Pseudomonadati</taxon>
        <taxon>Bacteroidota</taxon>
        <taxon>Flavobacteriia</taxon>
        <taxon>Flavobacteriales</taxon>
        <taxon>Weeksellaceae</taxon>
        <taxon>Chryseobacterium group</taxon>
        <taxon>Chryseobacterium</taxon>
    </lineage>
</organism>